<proteinExistence type="predicted"/>
<protein>
    <submittedName>
        <fullName evidence="2">Uncharacterized protein</fullName>
    </submittedName>
</protein>
<dbReference type="AlphaFoldDB" id="A0AAD4LZ67"/>
<feature type="region of interest" description="Disordered" evidence="1">
    <location>
        <begin position="1"/>
        <end position="35"/>
    </location>
</feature>
<organism evidence="2 3">
    <name type="scientific">Multifurca ochricompacta</name>
    <dbReference type="NCBI Taxonomy" id="376703"/>
    <lineage>
        <taxon>Eukaryota</taxon>
        <taxon>Fungi</taxon>
        <taxon>Dikarya</taxon>
        <taxon>Basidiomycota</taxon>
        <taxon>Agaricomycotina</taxon>
        <taxon>Agaricomycetes</taxon>
        <taxon>Russulales</taxon>
        <taxon>Russulaceae</taxon>
        <taxon>Multifurca</taxon>
    </lineage>
</organism>
<evidence type="ECO:0000313" key="3">
    <source>
        <dbReference type="Proteomes" id="UP001203297"/>
    </source>
</evidence>
<gene>
    <name evidence="2" type="ORF">B0F90DRAFT_1761324</name>
</gene>
<dbReference type="Proteomes" id="UP001203297">
    <property type="component" value="Unassembled WGS sequence"/>
</dbReference>
<name>A0AAD4LZ67_9AGAM</name>
<evidence type="ECO:0000313" key="2">
    <source>
        <dbReference type="EMBL" id="KAI0293701.1"/>
    </source>
</evidence>
<comment type="caution">
    <text evidence="2">The sequence shown here is derived from an EMBL/GenBank/DDBJ whole genome shotgun (WGS) entry which is preliminary data.</text>
</comment>
<evidence type="ECO:0000256" key="1">
    <source>
        <dbReference type="SAM" id="MobiDB-lite"/>
    </source>
</evidence>
<accession>A0AAD4LZ67</accession>
<sequence length="148" mass="16512">MSQIHQEAINLGDTPGEGIGTDDHLYPPQPAPNRVQQEESNYVDGSGPLFSMYVEMTGEEDKKLAESWKADADGILVFTVDWFVLGRRRSFVSSLSPGHSTEPTGHLRILSRKYLSAPCQCQWFSYLHSIYPLQPILLLFSPKLGCLG</sequence>
<dbReference type="EMBL" id="WTXG01000090">
    <property type="protein sequence ID" value="KAI0293701.1"/>
    <property type="molecule type" value="Genomic_DNA"/>
</dbReference>
<keyword evidence="3" id="KW-1185">Reference proteome</keyword>
<reference evidence="2" key="1">
    <citation type="journal article" date="2022" name="New Phytol.">
        <title>Evolutionary transition to the ectomycorrhizal habit in the genomes of a hyperdiverse lineage of mushroom-forming fungi.</title>
        <authorList>
            <person name="Looney B."/>
            <person name="Miyauchi S."/>
            <person name="Morin E."/>
            <person name="Drula E."/>
            <person name="Courty P.E."/>
            <person name="Kohler A."/>
            <person name="Kuo A."/>
            <person name="LaButti K."/>
            <person name="Pangilinan J."/>
            <person name="Lipzen A."/>
            <person name="Riley R."/>
            <person name="Andreopoulos W."/>
            <person name="He G."/>
            <person name="Johnson J."/>
            <person name="Nolan M."/>
            <person name="Tritt A."/>
            <person name="Barry K.W."/>
            <person name="Grigoriev I.V."/>
            <person name="Nagy L.G."/>
            <person name="Hibbett D."/>
            <person name="Henrissat B."/>
            <person name="Matheny P.B."/>
            <person name="Labbe J."/>
            <person name="Martin F.M."/>
        </authorList>
    </citation>
    <scope>NUCLEOTIDE SEQUENCE</scope>
    <source>
        <strain evidence="2">BPL690</strain>
    </source>
</reference>